<dbReference type="InterPro" id="IPR027231">
    <property type="entry name" value="Semaphorin"/>
</dbReference>
<keyword evidence="9" id="KW-1133">Transmembrane helix</keyword>
<dbReference type="InterPro" id="IPR036383">
    <property type="entry name" value="TSP1_rpt_sf"/>
</dbReference>
<dbReference type="InterPro" id="IPR002165">
    <property type="entry name" value="Plexin_repeat"/>
</dbReference>
<dbReference type="PRINTS" id="PR01705">
    <property type="entry name" value="TSP1REPEAT"/>
</dbReference>
<evidence type="ECO:0000256" key="4">
    <source>
        <dbReference type="ARBA" id="ARBA00023136"/>
    </source>
</evidence>
<comment type="subcellular location">
    <subcellularLocation>
        <location evidence="1">Membrane</location>
        <topology evidence="1">Single-pass membrane protein</topology>
    </subcellularLocation>
</comment>
<gene>
    <name evidence="12" type="ORF">OS493_032232</name>
</gene>
<accession>A0A9W9ZJF5</accession>
<evidence type="ECO:0000256" key="8">
    <source>
        <dbReference type="SAM" id="MobiDB-lite"/>
    </source>
</evidence>
<dbReference type="InterPro" id="IPR016201">
    <property type="entry name" value="PSI"/>
</dbReference>
<feature type="domain" description="Sema" evidence="11">
    <location>
        <begin position="1"/>
        <end position="487"/>
    </location>
</feature>
<dbReference type="OrthoDB" id="9988752at2759"/>
<keyword evidence="4 9" id="KW-0472">Membrane</keyword>
<comment type="caution">
    <text evidence="7">Lacks conserved residue(s) required for the propagation of feature annotation.</text>
</comment>
<evidence type="ECO:0000256" key="9">
    <source>
        <dbReference type="SAM" id="Phobius"/>
    </source>
</evidence>
<dbReference type="SUPFAM" id="SSF82895">
    <property type="entry name" value="TSP-1 type 1 repeat"/>
    <property type="match status" value="2"/>
</dbReference>
<keyword evidence="2" id="KW-0221">Differentiation</keyword>
<dbReference type="PROSITE" id="PS51004">
    <property type="entry name" value="SEMA"/>
    <property type="match status" value="1"/>
</dbReference>
<dbReference type="InterPro" id="IPR015943">
    <property type="entry name" value="WD40/YVTN_repeat-like_dom_sf"/>
</dbReference>
<dbReference type="GO" id="GO:0005886">
    <property type="term" value="C:plasma membrane"/>
    <property type="evidence" value="ECO:0007669"/>
    <property type="project" value="TreeGrafter"/>
</dbReference>
<dbReference type="Pfam" id="PF01437">
    <property type="entry name" value="PSI"/>
    <property type="match status" value="1"/>
</dbReference>
<organism evidence="12 13">
    <name type="scientific">Desmophyllum pertusum</name>
    <dbReference type="NCBI Taxonomy" id="174260"/>
    <lineage>
        <taxon>Eukaryota</taxon>
        <taxon>Metazoa</taxon>
        <taxon>Cnidaria</taxon>
        <taxon>Anthozoa</taxon>
        <taxon>Hexacorallia</taxon>
        <taxon>Scleractinia</taxon>
        <taxon>Caryophylliina</taxon>
        <taxon>Caryophylliidae</taxon>
        <taxon>Desmophyllum</taxon>
    </lineage>
</organism>
<dbReference type="InterPro" id="IPR000884">
    <property type="entry name" value="TSP1_rpt"/>
</dbReference>
<keyword evidence="13" id="KW-1185">Reference proteome</keyword>
<dbReference type="Gene3D" id="3.30.1680.10">
    <property type="entry name" value="ligand-binding face of the semaphorins, domain 2"/>
    <property type="match status" value="1"/>
</dbReference>
<dbReference type="SUPFAM" id="SSF101912">
    <property type="entry name" value="Sema domain"/>
    <property type="match status" value="1"/>
</dbReference>
<dbReference type="Pfam" id="PF00090">
    <property type="entry name" value="TSP_1"/>
    <property type="match status" value="2"/>
</dbReference>
<feature type="compositionally biased region" description="Low complexity" evidence="8">
    <location>
        <begin position="903"/>
        <end position="917"/>
    </location>
</feature>
<evidence type="ECO:0000256" key="3">
    <source>
        <dbReference type="ARBA" id="ARBA00022902"/>
    </source>
</evidence>
<dbReference type="SMART" id="SM00423">
    <property type="entry name" value="PSI"/>
    <property type="match status" value="1"/>
</dbReference>
<dbReference type="InterPro" id="IPR036352">
    <property type="entry name" value="Semap_dom_sf"/>
</dbReference>
<dbReference type="AlphaFoldDB" id="A0A9W9ZJF5"/>
<evidence type="ECO:0000313" key="12">
    <source>
        <dbReference type="EMBL" id="KAJ7382863.1"/>
    </source>
</evidence>
<keyword evidence="3" id="KW-0524">Neurogenesis</keyword>
<evidence type="ECO:0000313" key="13">
    <source>
        <dbReference type="Proteomes" id="UP001163046"/>
    </source>
</evidence>
<reference evidence="12" key="1">
    <citation type="submission" date="2023-01" db="EMBL/GenBank/DDBJ databases">
        <title>Genome assembly of the deep-sea coral Lophelia pertusa.</title>
        <authorList>
            <person name="Herrera S."/>
            <person name="Cordes E."/>
        </authorList>
    </citation>
    <scope>NUCLEOTIDE SEQUENCE</scope>
    <source>
        <strain evidence="12">USNM1676648</strain>
        <tissue evidence="12">Polyp</tissue>
    </source>
</reference>
<dbReference type="Gene3D" id="2.20.100.10">
    <property type="entry name" value="Thrombospondin type-1 (TSP1) repeat"/>
    <property type="match status" value="1"/>
</dbReference>
<protein>
    <recommendedName>
        <fullName evidence="11">Sema domain-containing protein</fullName>
    </recommendedName>
</protein>
<dbReference type="InterPro" id="IPR001627">
    <property type="entry name" value="Semap_dom"/>
</dbReference>
<dbReference type="GO" id="GO:0007399">
    <property type="term" value="P:nervous system development"/>
    <property type="evidence" value="ECO:0007669"/>
    <property type="project" value="UniProtKB-KW"/>
</dbReference>
<comment type="caution">
    <text evidence="12">The sequence shown here is derived from an EMBL/GenBank/DDBJ whole genome shotgun (WGS) entry which is preliminary data.</text>
</comment>
<dbReference type="EMBL" id="MU825912">
    <property type="protein sequence ID" value="KAJ7382863.1"/>
    <property type="molecule type" value="Genomic_DNA"/>
</dbReference>
<evidence type="ECO:0000256" key="7">
    <source>
        <dbReference type="PROSITE-ProRule" id="PRU00352"/>
    </source>
</evidence>
<dbReference type="PANTHER" id="PTHR11036">
    <property type="entry name" value="SEMAPHORIN"/>
    <property type="match status" value="1"/>
</dbReference>
<keyword evidence="9" id="KW-0812">Transmembrane</keyword>
<evidence type="ECO:0000256" key="2">
    <source>
        <dbReference type="ARBA" id="ARBA00022782"/>
    </source>
</evidence>
<dbReference type="GO" id="GO:0045499">
    <property type="term" value="F:chemorepellent activity"/>
    <property type="evidence" value="ECO:0007669"/>
    <property type="project" value="TreeGrafter"/>
</dbReference>
<dbReference type="FunFam" id="2.20.100.10:FF:000001">
    <property type="entry name" value="semaphorin-5A isoform X1"/>
    <property type="match status" value="1"/>
</dbReference>
<keyword evidence="6" id="KW-0325">Glycoprotein</keyword>
<evidence type="ECO:0000256" key="6">
    <source>
        <dbReference type="ARBA" id="ARBA00023180"/>
    </source>
</evidence>
<dbReference type="SMART" id="SM00630">
    <property type="entry name" value="Sema"/>
    <property type="match status" value="1"/>
</dbReference>
<keyword evidence="10" id="KW-0732">Signal</keyword>
<dbReference type="SMART" id="SM00209">
    <property type="entry name" value="TSP1"/>
    <property type="match status" value="2"/>
</dbReference>
<evidence type="ECO:0000259" key="11">
    <source>
        <dbReference type="PROSITE" id="PS51004"/>
    </source>
</evidence>
<dbReference type="Gene3D" id="2.130.10.10">
    <property type="entry name" value="YVTN repeat-like/Quinoprotein amine dehydrogenase"/>
    <property type="match status" value="1"/>
</dbReference>
<dbReference type="Pfam" id="PF01403">
    <property type="entry name" value="Sema"/>
    <property type="match status" value="1"/>
</dbReference>
<dbReference type="SUPFAM" id="SSF103575">
    <property type="entry name" value="Plexin repeat"/>
    <property type="match status" value="1"/>
</dbReference>
<evidence type="ECO:0000256" key="10">
    <source>
        <dbReference type="SAM" id="SignalP"/>
    </source>
</evidence>
<feature type="transmembrane region" description="Helical" evidence="9">
    <location>
        <begin position="842"/>
        <end position="866"/>
    </location>
</feature>
<proteinExistence type="predicted"/>
<dbReference type="Proteomes" id="UP001163046">
    <property type="component" value="Unassembled WGS sequence"/>
</dbReference>
<feature type="signal peptide" evidence="10">
    <location>
        <begin position="1"/>
        <end position="17"/>
    </location>
</feature>
<dbReference type="PROSITE" id="PS50092">
    <property type="entry name" value="TSP1"/>
    <property type="match status" value="2"/>
</dbReference>
<name>A0A9W9ZJF5_9CNID</name>
<dbReference type="GO" id="GO:0030215">
    <property type="term" value="F:semaphorin receptor binding"/>
    <property type="evidence" value="ECO:0007669"/>
    <property type="project" value="InterPro"/>
</dbReference>
<dbReference type="GO" id="GO:0030335">
    <property type="term" value="P:positive regulation of cell migration"/>
    <property type="evidence" value="ECO:0007669"/>
    <property type="project" value="TreeGrafter"/>
</dbReference>
<keyword evidence="5" id="KW-1015">Disulfide bond</keyword>
<dbReference type="PANTHER" id="PTHR11036:SF127">
    <property type="entry name" value="SEMAPHORIN-1A"/>
    <property type="match status" value="1"/>
</dbReference>
<evidence type="ECO:0000256" key="1">
    <source>
        <dbReference type="ARBA" id="ARBA00004167"/>
    </source>
</evidence>
<dbReference type="GO" id="GO:0030154">
    <property type="term" value="P:cell differentiation"/>
    <property type="evidence" value="ECO:0007669"/>
    <property type="project" value="UniProtKB-KW"/>
</dbReference>
<feature type="region of interest" description="Disordered" evidence="8">
    <location>
        <begin position="878"/>
        <end position="947"/>
    </location>
</feature>
<evidence type="ECO:0000256" key="5">
    <source>
        <dbReference type="ARBA" id="ARBA00023157"/>
    </source>
</evidence>
<sequence length="947" mass="107181">MAPWLLILVYFSTVCWRESESSNAVSRTTFEAIKFHTETLNTRGIESGSYSLLSIDEKYNHLLVGAKDNAFLVDLENIHNFMDVQCHDFVKIMLPFRERIFLCWTGTPMTAGCAWRNRTTLNDAPGRDNRGNVFTSDVEYSSSQDENDTAIITEHGTLFTASINPYIGKSMIYSRSFKQPKLYEILTSLKDQSDFYTDVHFVKSFNIGNYVYFFFRERTFECDSCGKMKISRVARICKGDYGGLYSLKKDFVTFQKAKLSCLDGNNYPVNFNEIQDIWWDEQSNLFHAVFISHPNGPPSSAICVYNLSDINTVFDESSFKSFDRLTDQWARVENRHKEYFKDCKVNPKYIDTDKTSRVPDGMMATRNMKYSVYRHLMHDPLMEDAVQPISFNSESKKVARAWFIVDGIRMTAIALDKVGAHTVVYTSTDRGSVLKISKPAGVHLPCLLTEIDMFPPNKKEVIKSMAIDTTRHVLYLGSKSTLTKLSLEQCSSRNKERSCVSAADPYCAWDRETERCVSILSHGDPSKLRQDLKTCPKLTEEDIEWSPWKNCIQSDGNLCRCQVRPCQEKQNSSCGGGYEFRLKNCTVDMSVGWEGKEAWETFGVQHGNWSVWGNWTECSAEAWAGVRHRTRTCTDPVPRRGGRACVGESVQYEPCSLGLEEEEKHLWTNPTRALNPTVNKAVLFKVTCKASGYKITDISVEISNKTIDCVKERELCGEGEWDTWNEWSLCSVEGSQIRRRECKTEPCAGERLQEKSCEPTSSHCKGEVDTSWDVWSLCQCKHDLKLAEGPSGVMYRTLKCHRRCPSESVCRDTVQFKTCNCGVAMSGRQVGSVPSEGSAIGIGHVIVAALLGCVFTVVLFCAALYYRRRRKNFNVSKAEGSSLNDTTSSDHKYSTIARENGVSTRGPPSTSSSTSSKDTIKDKRKKTPSPIKMLRLFRKQHSTAEAV</sequence>
<feature type="compositionally biased region" description="Polar residues" evidence="8">
    <location>
        <begin position="878"/>
        <end position="887"/>
    </location>
</feature>
<feature type="chain" id="PRO_5040871132" description="Sema domain-containing protein" evidence="10">
    <location>
        <begin position="18"/>
        <end position="947"/>
    </location>
</feature>